<evidence type="ECO:0000313" key="4">
    <source>
        <dbReference type="Proteomes" id="UP001149009"/>
    </source>
</evidence>
<dbReference type="Gene3D" id="3.90.226.10">
    <property type="entry name" value="2-enoyl-CoA Hydratase, Chain A, domain 1"/>
    <property type="match status" value="1"/>
</dbReference>
<feature type="chain" id="PRO_5040796837" evidence="1">
    <location>
        <begin position="19"/>
        <end position="411"/>
    </location>
</feature>
<dbReference type="GO" id="GO:0004175">
    <property type="term" value="F:endopeptidase activity"/>
    <property type="evidence" value="ECO:0007669"/>
    <property type="project" value="TreeGrafter"/>
</dbReference>
<dbReference type="InterPro" id="IPR005151">
    <property type="entry name" value="Tail-specific_protease"/>
</dbReference>
<gene>
    <name evidence="3" type="ORF">NYR54_07505</name>
</gene>
<dbReference type="CDD" id="cd07562">
    <property type="entry name" value="Peptidase_S41_TRI"/>
    <property type="match status" value="1"/>
</dbReference>
<dbReference type="Gene3D" id="3.30.750.44">
    <property type="match status" value="1"/>
</dbReference>
<dbReference type="GO" id="GO:0006508">
    <property type="term" value="P:proteolysis"/>
    <property type="evidence" value="ECO:0007669"/>
    <property type="project" value="InterPro"/>
</dbReference>
<protein>
    <submittedName>
        <fullName evidence="3">S41 family peptidase</fullName>
    </submittedName>
</protein>
<accession>A0A9X3AZR2</accession>
<dbReference type="Proteomes" id="UP001149009">
    <property type="component" value="Unassembled WGS sequence"/>
</dbReference>
<evidence type="ECO:0000256" key="1">
    <source>
        <dbReference type="SAM" id="SignalP"/>
    </source>
</evidence>
<organism evidence="3 4">
    <name type="scientific">Chelativorans petroleitrophicus</name>
    <dbReference type="NCBI Taxonomy" id="2975484"/>
    <lineage>
        <taxon>Bacteria</taxon>
        <taxon>Pseudomonadati</taxon>
        <taxon>Pseudomonadota</taxon>
        <taxon>Alphaproteobacteria</taxon>
        <taxon>Hyphomicrobiales</taxon>
        <taxon>Phyllobacteriaceae</taxon>
        <taxon>Chelativorans</taxon>
    </lineage>
</organism>
<dbReference type="InterPro" id="IPR001478">
    <property type="entry name" value="PDZ"/>
</dbReference>
<evidence type="ECO:0000259" key="2">
    <source>
        <dbReference type="PROSITE" id="PS50106"/>
    </source>
</evidence>
<name>A0A9X3AZR2_9HYPH</name>
<keyword evidence="4" id="KW-1185">Reference proteome</keyword>
<comment type="caution">
    <text evidence="3">The sequence shown here is derived from an EMBL/GenBank/DDBJ whole genome shotgun (WGS) entry which is preliminary data.</text>
</comment>
<dbReference type="Gene3D" id="2.30.42.10">
    <property type="match status" value="1"/>
</dbReference>
<dbReference type="AlphaFoldDB" id="A0A9X3AZR2"/>
<dbReference type="Pfam" id="PF03572">
    <property type="entry name" value="Peptidase_S41"/>
    <property type="match status" value="1"/>
</dbReference>
<dbReference type="PROSITE" id="PS50106">
    <property type="entry name" value="PDZ"/>
    <property type="match status" value="1"/>
</dbReference>
<dbReference type="PANTHER" id="PTHR32060:SF30">
    <property type="entry name" value="CARBOXY-TERMINAL PROCESSING PROTEASE CTPA"/>
    <property type="match status" value="1"/>
</dbReference>
<dbReference type="InterPro" id="IPR029045">
    <property type="entry name" value="ClpP/crotonase-like_dom_sf"/>
</dbReference>
<dbReference type="SMART" id="SM00245">
    <property type="entry name" value="TSPc"/>
    <property type="match status" value="1"/>
</dbReference>
<dbReference type="SUPFAM" id="SSF52096">
    <property type="entry name" value="ClpP/crotonase"/>
    <property type="match status" value="1"/>
</dbReference>
<dbReference type="InterPro" id="IPR041489">
    <property type="entry name" value="PDZ_6"/>
</dbReference>
<dbReference type="InterPro" id="IPR036034">
    <property type="entry name" value="PDZ_sf"/>
</dbReference>
<feature type="domain" description="PDZ" evidence="2">
    <location>
        <begin position="128"/>
        <end position="192"/>
    </location>
</feature>
<reference evidence="3" key="1">
    <citation type="submission" date="2022-08" db="EMBL/GenBank/DDBJ databases">
        <title>Chelativorans sichuanense sp. nov., a paraffin oil-degrading bacterium isolated from a mixture of oil-based drill cuttings and paddy soil.</title>
        <authorList>
            <person name="Yu J."/>
            <person name="Liu H."/>
            <person name="Chen Q."/>
        </authorList>
    </citation>
    <scope>NUCLEOTIDE SEQUENCE</scope>
    <source>
        <strain evidence="3">SCAU 2101</strain>
    </source>
</reference>
<dbReference type="SUPFAM" id="SSF50156">
    <property type="entry name" value="PDZ domain-like"/>
    <property type="match status" value="1"/>
</dbReference>
<dbReference type="EMBL" id="JAODNV010000008">
    <property type="protein sequence ID" value="MCT8990139.1"/>
    <property type="molecule type" value="Genomic_DNA"/>
</dbReference>
<dbReference type="GO" id="GO:0008236">
    <property type="term" value="F:serine-type peptidase activity"/>
    <property type="evidence" value="ECO:0007669"/>
    <property type="project" value="InterPro"/>
</dbReference>
<dbReference type="PANTHER" id="PTHR32060">
    <property type="entry name" value="TAIL-SPECIFIC PROTEASE"/>
    <property type="match status" value="1"/>
</dbReference>
<proteinExistence type="predicted"/>
<keyword evidence="1" id="KW-0732">Signal</keyword>
<dbReference type="SMART" id="SM00228">
    <property type="entry name" value="PDZ"/>
    <property type="match status" value="1"/>
</dbReference>
<evidence type="ECO:0000313" key="3">
    <source>
        <dbReference type="EMBL" id="MCT8990139.1"/>
    </source>
</evidence>
<sequence>MSLALFWVLFFVAGAAGAEEPPKSGHPVFDRAVELVMEHFYDASALERFSEAVREEVDDAEEPLTADSSDARLDAAIDTVLASLNASHTGRYKPDTIAYYELADIFRYALRHDMRRLFPPDGEASYEGIGMVAEEVDGKLFVSDVYDGAPADRAGVQVGDEILSVDGAPYHEIESFRSKAGKKVELRLRRQEGAEPLTRSVEVERLRPLQTFSQAIDKSVEAIEYRGHRIGYVRLWTLSTREGMDIVARALAVGPLKDASGVVVDLRGRWGGGQADAAELFVGDTVPFRLIQRDGEEILANVRWDRPVVAIIDEGSRSGLEVFAYSLRANGIPLIGARTAGALLAGRAFLLPDDSIMILAVSDAVLEENTRLEGRGLHPDVPVPYMLPYSAGKDPQREAALEAMLRILSGD</sequence>
<dbReference type="GO" id="GO:0030288">
    <property type="term" value="C:outer membrane-bounded periplasmic space"/>
    <property type="evidence" value="ECO:0007669"/>
    <property type="project" value="TreeGrafter"/>
</dbReference>
<dbReference type="Pfam" id="PF17820">
    <property type="entry name" value="PDZ_6"/>
    <property type="match status" value="1"/>
</dbReference>
<dbReference type="GO" id="GO:0007165">
    <property type="term" value="P:signal transduction"/>
    <property type="evidence" value="ECO:0007669"/>
    <property type="project" value="TreeGrafter"/>
</dbReference>
<feature type="signal peptide" evidence="1">
    <location>
        <begin position="1"/>
        <end position="18"/>
    </location>
</feature>